<comment type="caution">
    <text evidence="1">The sequence shown here is derived from an EMBL/GenBank/DDBJ whole genome shotgun (WGS) entry which is preliminary data.</text>
</comment>
<dbReference type="EMBL" id="BPVZ01000022">
    <property type="protein sequence ID" value="GKV04537.1"/>
    <property type="molecule type" value="Genomic_DNA"/>
</dbReference>
<evidence type="ECO:0000313" key="1">
    <source>
        <dbReference type="EMBL" id="GKV04537.1"/>
    </source>
</evidence>
<dbReference type="AlphaFoldDB" id="A0AAV5IRM3"/>
<reference evidence="1 2" key="1">
    <citation type="journal article" date="2021" name="Commun. Biol.">
        <title>The genome of Shorea leprosula (Dipterocarpaceae) highlights the ecological relevance of drought in aseasonal tropical rainforests.</title>
        <authorList>
            <person name="Ng K.K.S."/>
            <person name="Kobayashi M.J."/>
            <person name="Fawcett J.A."/>
            <person name="Hatakeyama M."/>
            <person name="Paape T."/>
            <person name="Ng C.H."/>
            <person name="Ang C.C."/>
            <person name="Tnah L.H."/>
            <person name="Lee C.T."/>
            <person name="Nishiyama T."/>
            <person name="Sese J."/>
            <person name="O'Brien M.J."/>
            <person name="Copetti D."/>
            <person name="Mohd Noor M.I."/>
            <person name="Ong R.C."/>
            <person name="Putra M."/>
            <person name="Sireger I.Z."/>
            <person name="Indrioko S."/>
            <person name="Kosugi Y."/>
            <person name="Izuno A."/>
            <person name="Isagi Y."/>
            <person name="Lee S.L."/>
            <person name="Shimizu K.K."/>
        </authorList>
    </citation>
    <scope>NUCLEOTIDE SEQUENCE [LARGE SCALE GENOMIC DNA]</scope>
    <source>
        <strain evidence="1">214</strain>
    </source>
</reference>
<organism evidence="1 2">
    <name type="scientific">Rubroshorea leprosula</name>
    <dbReference type="NCBI Taxonomy" id="152421"/>
    <lineage>
        <taxon>Eukaryota</taxon>
        <taxon>Viridiplantae</taxon>
        <taxon>Streptophyta</taxon>
        <taxon>Embryophyta</taxon>
        <taxon>Tracheophyta</taxon>
        <taxon>Spermatophyta</taxon>
        <taxon>Magnoliopsida</taxon>
        <taxon>eudicotyledons</taxon>
        <taxon>Gunneridae</taxon>
        <taxon>Pentapetalae</taxon>
        <taxon>rosids</taxon>
        <taxon>malvids</taxon>
        <taxon>Malvales</taxon>
        <taxon>Dipterocarpaceae</taxon>
        <taxon>Rubroshorea</taxon>
    </lineage>
</organism>
<protein>
    <submittedName>
        <fullName evidence="1">Uncharacterized protein</fullName>
    </submittedName>
</protein>
<accession>A0AAV5IRM3</accession>
<gene>
    <name evidence="1" type="ORF">SLEP1_g16690</name>
</gene>
<proteinExistence type="predicted"/>
<name>A0AAV5IRM3_9ROSI</name>
<keyword evidence="2" id="KW-1185">Reference proteome</keyword>
<dbReference type="Proteomes" id="UP001054252">
    <property type="component" value="Unassembled WGS sequence"/>
</dbReference>
<evidence type="ECO:0000313" key="2">
    <source>
        <dbReference type="Proteomes" id="UP001054252"/>
    </source>
</evidence>
<sequence length="54" mass="5521">MPPALPQPAVQFLLANSASVLANSGSRVTVHVGSLFTGITGYCSHPEGQQLTGI</sequence>